<feature type="region of interest" description="Disordered" evidence="1">
    <location>
        <begin position="1"/>
        <end position="32"/>
    </location>
</feature>
<organism evidence="2 3">
    <name type="scientific">Babesia duncani</name>
    <dbReference type="NCBI Taxonomy" id="323732"/>
    <lineage>
        <taxon>Eukaryota</taxon>
        <taxon>Sar</taxon>
        <taxon>Alveolata</taxon>
        <taxon>Apicomplexa</taxon>
        <taxon>Aconoidasida</taxon>
        <taxon>Piroplasmida</taxon>
        <taxon>Babesiidae</taxon>
        <taxon>Babesia</taxon>
    </lineage>
</organism>
<comment type="caution">
    <text evidence="2">The sequence shown here is derived from an EMBL/GenBank/DDBJ whole genome shotgun (WGS) entry which is preliminary data.</text>
</comment>
<evidence type="ECO:0000256" key="1">
    <source>
        <dbReference type="SAM" id="MobiDB-lite"/>
    </source>
</evidence>
<gene>
    <name evidence="2" type="ORF">BdWA1_000297</name>
</gene>
<reference evidence="2" key="1">
    <citation type="journal article" date="2023" name="Nat. Microbiol.">
        <title>Babesia duncani multi-omics identifies virulence factors and drug targets.</title>
        <authorList>
            <person name="Singh P."/>
            <person name="Lonardi S."/>
            <person name="Liang Q."/>
            <person name="Vydyam P."/>
            <person name="Khabirova E."/>
            <person name="Fang T."/>
            <person name="Gihaz S."/>
            <person name="Thekkiniath J."/>
            <person name="Munshi M."/>
            <person name="Abel S."/>
            <person name="Ciampossin L."/>
            <person name="Batugedara G."/>
            <person name="Gupta M."/>
            <person name="Lu X.M."/>
            <person name="Lenz T."/>
            <person name="Chakravarty S."/>
            <person name="Cornillot E."/>
            <person name="Hu Y."/>
            <person name="Ma W."/>
            <person name="Gonzalez L.M."/>
            <person name="Sanchez S."/>
            <person name="Estrada K."/>
            <person name="Sanchez-Flores A."/>
            <person name="Montero E."/>
            <person name="Harb O.S."/>
            <person name="Le Roch K.G."/>
            <person name="Mamoun C.B."/>
        </authorList>
    </citation>
    <scope>NUCLEOTIDE SEQUENCE</scope>
    <source>
        <strain evidence="2">WA1</strain>
    </source>
</reference>
<name>A0AAD9PM44_9APIC</name>
<dbReference type="AlphaFoldDB" id="A0AAD9PM44"/>
<protein>
    <submittedName>
        <fullName evidence="2">Uncharacterized protein</fullName>
    </submittedName>
</protein>
<evidence type="ECO:0000313" key="3">
    <source>
        <dbReference type="Proteomes" id="UP001214638"/>
    </source>
</evidence>
<sequence length="470" mass="52913">MDNSRINMPPMHYSQPAPQQGMEWNSNSESKDMQGYSGPNIQMPGMPLYSESGSEGMYNTNFDNFNPNMMMPQECTVSSVPTSKQPIMHQPISNYGMPQGTLVEAPQMGYNQMQWNPMSPYSMNPRVHQMQPPQRPPMESPGPGHVQAMYPSSNGMVDPHKLANHHNSTKAASPNLDKRQRKVVNTNLSFQEAAAAMTCMDNNPNTAKYFMHPQMVVPPPQMMTSEPLMKSPSLDSNKGFVDYSQNVFRNRAPSIPEIASNTTSPMQKPSMPKSPMPVPKSPMPVPKSPMPMPPMPISVPLLNKMMHPHPMIRYGDGNCQRMNVVEEMALEKLMSPNVDPDKVCSPAILMEAFQQGLSNRKKRIRNCFIEDYRHAIGENPRIDAQFKTIEVNGVKLFSLRDVLVALLPYHVFYYDNLLKGHQPVVPPDYSSIIHEVNEMQEQVEAYHASIHSPTSSRVVCFTFISCMCPR</sequence>
<dbReference type="KEGG" id="bdw:94334595"/>
<dbReference type="EMBL" id="JALLKP010000001">
    <property type="protein sequence ID" value="KAK2197298.1"/>
    <property type="molecule type" value="Genomic_DNA"/>
</dbReference>
<keyword evidence="3" id="KW-1185">Reference proteome</keyword>
<evidence type="ECO:0000313" key="2">
    <source>
        <dbReference type="EMBL" id="KAK2197298.1"/>
    </source>
</evidence>
<proteinExistence type="predicted"/>
<feature type="region of interest" description="Disordered" evidence="1">
    <location>
        <begin position="256"/>
        <end position="280"/>
    </location>
</feature>
<dbReference type="GeneID" id="94334595"/>
<accession>A0AAD9PM44</accession>
<dbReference type="Proteomes" id="UP001214638">
    <property type="component" value="Unassembled WGS sequence"/>
</dbReference>
<feature type="compositionally biased region" description="Polar residues" evidence="1">
    <location>
        <begin position="16"/>
        <end position="28"/>
    </location>
</feature>
<dbReference type="RefSeq" id="XP_067804140.1">
    <property type="nucleotide sequence ID" value="XM_067945349.1"/>
</dbReference>